<organism evidence="2 3">
    <name type="scientific">Thalassobacillus hwangdonensis</name>
    <dbReference type="NCBI Taxonomy" id="546108"/>
    <lineage>
        <taxon>Bacteria</taxon>
        <taxon>Bacillati</taxon>
        <taxon>Bacillota</taxon>
        <taxon>Bacilli</taxon>
        <taxon>Bacillales</taxon>
        <taxon>Bacillaceae</taxon>
        <taxon>Thalassobacillus</taxon>
    </lineage>
</organism>
<reference evidence="3" key="1">
    <citation type="journal article" date="2019" name="Int. J. Syst. Evol. Microbiol.">
        <title>The Global Catalogue of Microorganisms (GCM) 10K type strain sequencing project: providing services to taxonomists for standard genome sequencing and annotation.</title>
        <authorList>
            <consortium name="The Broad Institute Genomics Platform"/>
            <consortium name="The Broad Institute Genome Sequencing Center for Infectious Disease"/>
            <person name="Wu L."/>
            <person name="Ma J."/>
        </authorList>
    </citation>
    <scope>NUCLEOTIDE SEQUENCE [LARGE SCALE GENOMIC DNA]</scope>
    <source>
        <strain evidence="3">CCUG 56607</strain>
    </source>
</reference>
<proteinExistence type="predicted"/>
<feature type="domain" description="Aerobactin siderophore biosynthesis IucA/IucC-like C-terminal" evidence="1">
    <location>
        <begin position="64"/>
        <end position="173"/>
    </location>
</feature>
<comment type="caution">
    <text evidence="2">The sequence shown here is derived from an EMBL/GenBank/DDBJ whole genome shotgun (WGS) entry which is preliminary data.</text>
</comment>
<sequence length="250" mass="30013">MQKLTPAEEAFLDDHFRYLSMAYQGQQPLEIVDGSQLETKQDLQHVLDRIHVFMESELMLTTASIFAKRYAYYMVTGPLALMSAFDKFPDVRFENFRFVRMDEAKKWLPKFELIDKTVSTPGEGERREWVKNSLETLFKQNVRPLFLHLNQMTRLSMNVLWENFAIYLYWFYELEAQKLFEGEQLARIRDDFHMMLNEFDGDVFGEEENPFFYFQYQTKKPTGKRERKYCCLTYRKNESSGYCKTCPHRC</sequence>
<dbReference type="RefSeq" id="WP_386062366.1">
    <property type="nucleotide sequence ID" value="NZ_JBHTKL010000005.1"/>
</dbReference>
<evidence type="ECO:0000313" key="2">
    <source>
        <dbReference type="EMBL" id="MFD1020552.1"/>
    </source>
</evidence>
<evidence type="ECO:0000259" key="1">
    <source>
        <dbReference type="Pfam" id="PF06276"/>
    </source>
</evidence>
<dbReference type="Proteomes" id="UP001596990">
    <property type="component" value="Unassembled WGS sequence"/>
</dbReference>
<dbReference type="Pfam" id="PF06276">
    <property type="entry name" value="FhuF"/>
    <property type="match status" value="1"/>
</dbReference>
<gene>
    <name evidence="2" type="ORF">ACFQ2J_15290</name>
</gene>
<name>A0ABW3L462_9BACI</name>
<evidence type="ECO:0000313" key="3">
    <source>
        <dbReference type="Proteomes" id="UP001596990"/>
    </source>
</evidence>
<keyword evidence="3" id="KW-1185">Reference proteome</keyword>
<accession>A0ABW3L462</accession>
<dbReference type="EMBL" id="JBHTKL010000005">
    <property type="protein sequence ID" value="MFD1020552.1"/>
    <property type="molecule type" value="Genomic_DNA"/>
</dbReference>
<dbReference type="InterPro" id="IPR022770">
    <property type="entry name" value="IucA/IucC-like_C"/>
</dbReference>
<protein>
    <submittedName>
        <fullName evidence="2">IucA/IucC family C-terminal-domain containing protein</fullName>
    </submittedName>
</protein>